<dbReference type="KEGG" id="noa:BKM31_44700"/>
<organism evidence="2 3">
    <name type="scientific">[Actinomadura] parvosata subsp. kistnae</name>
    <dbReference type="NCBI Taxonomy" id="1909395"/>
    <lineage>
        <taxon>Bacteria</taxon>
        <taxon>Bacillati</taxon>
        <taxon>Actinomycetota</taxon>
        <taxon>Actinomycetes</taxon>
        <taxon>Streptosporangiales</taxon>
        <taxon>Streptosporangiaceae</taxon>
        <taxon>Nonomuraea</taxon>
    </lineage>
</organism>
<protein>
    <recommendedName>
        <fullName evidence="1">Helix-turn-helix domain-containing protein</fullName>
    </recommendedName>
</protein>
<evidence type="ECO:0000259" key="1">
    <source>
        <dbReference type="Pfam" id="PF12728"/>
    </source>
</evidence>
<dbReference type="EMBL" id="CP017717">
    <property type="protein sequence ID" value="AQZ67624.1"/>
    <property type="molecule type" value="Genomic_DNA"/>
</dbReference>
<dbReference type="AlphaFoldDB" id="A0A1V0ABN3"/>
<dbReference type="InterPro" id="IPR036388">
    <property type="entry name" value="WH-like_DNA-bd_sf"/>
</dbReference>
<sequence>MNLDELYTADEAATETGFSRWAIYNWVRRGVLRPVPGAKRGHSSLFRLEDVFNAEKTRDHTRRKRASRC</sequence>
<gene>
    <name evidence="2" type="ORF">BKM31_44700</name>
</gene>
<proteinExistence type="predicted"/>
<dbReference type="RefSeq" id="WP_080043935.1">
    <property type="nucleotide sequence ID" value="NZ_CP017717.1"/>
</dbReference>
<dbReference type="Pfam" id="PF12728">
    <property type="entry name" value="HTH_17"/>
    <property type="match status" value="1"/>
</dbReference>
<evidence type="ECO:0000313" key="3">
    <source>
        <dbReference type="Proteomes" id="UP000190797"/>
    </source>
</evidence>
<reference evidence="3" key="1">
    <citation type="journal article" date="2017" name="Med. Chem. Commun.">
        <title>Nonomuraea sp. ATCC 55076 harbours the largest actinomycete chromosome to date and the kistamicin biosynthetic gene cluster.</title>
        <authorList>
            <person name="Nazari B."/>
            <person name="Forneris C.C."/>
            <person name="Gibson M.I."/>
            <person name="Moon K."/>
            <person name="Schramma K.R."/>
            <person name="Seyedsayamdost M.R."/>
        </authorList>
    </citation>
    <scope>NUCLEOTIDE SEQUENCE [LARGE SCALE GENOMIC DNA]</scope>
    <source>
        <strain evidence="3">ATCC 55076</strain>
    </source>
</reference>
<dbReference type="SUPFAM" id="SSF46955">
    <property type="entry name" value="Putative DNA-binding domain"/>
    <property type="match status" value="1"/>
</dbReference>
<accession>A0A1V0ABN3</accession>
<keyword evidence="3" id="KW-1185">Reference proteome</keyword>
<dbReference type="STRING" id="1909395.BKM31_44700"/>
<feature type="domain" description="Helix-turn-helix" evidence="1">
    <location>
        <begin position="6"/>
        <end position="51"/>
    </location>
</feature>
<dbReference type="InterPro" id="IPR009061">
    <property type="entry name" value="DNA-bd_dom_put_sf"/>
</dbReference>
<dbReference type="Proteomes" id="UP000190797">
    <property type="component" value="Chromosome"/>
</dbReference>
<evidence type="ECO:0000313" key="2">
    <source>
        <dbReference type="EMBL" id="AQZ67624.1"/>
    </source>
</evidence>
<dbReference type="InterPro" id="IPR041657">
    <property type="entry name" value="HTH_17"/>
</dbReference>
<name>A0A1V0ABN3_9ACTN</name>
<dbReference type="Gene3D" id="1.10.10.10">
    <property type="entry name" value="Winged helix-like DNA-binding domain superfamily/Winged helix DNA-binding domain"/>
    <property type="match status" value="1"/>
</dbReference>
<dbReference type="OrthoDB" id="3483399at2"/>